<protein>
    <submittedName>
        <fullName evidence="8">Methyl-accepting chemotaxis protein TlpA</fullName>
    </submittedName>
</protein>
<dbReference type="Gene3D" id="1.10.8.500">
    <property type="entry name" value="HAMP domain in histidine kinase"/>
    <property type="match status" value="1"/>
</dbReference>
<evidence type="ECO:0000259" key="6">
    <source>
        <dbReference type="PROSITE" id="PS50111"/>
    </source>
</evidence>
<dbReference type="Pfam" id="PF00672">
    <property type="entry name" value="HAMP"/>
    <property type="match status" value="1"/>
</dbReference>
<feature type="transmembrane region" description="Helical" evidence="5">
    <location>
        <begin position="180"/>
        <end position="201"/>
    </location>
</feature>
<gene>
    <name evidence="8" type="ORF">DPCES_4913</name>
</gene>
<sequence length="562" mass="61854">MKIGFKLATVNLIFVLLIITLGGAFAFTEQKTNNSFKSLSENDYPLQVLLKDIQANVLGRGMNELSLIVTKDLMYIENIEQLSKKITTNLQEAKSLNIHTEEKVEVEKLEKDLNLYLDLSELVVQKVKENDIQGAMDIHYGQEMMAIDQLNKDVAELLDHKTEAVEESIVSIQEISKDGFILAFFISGISIIVAILSGLWLSRSIVNPLKNLTRVSSKIADGDLTLDVSSPTKARDEVQTLSQYFGTMVNHLRDVINQVQVNTEAASYTVDNLANQLEGAQAASEEMAASIEVVSGNMRRQQENIEEVVQAVQRTAEGMTNIEKMEEITLQAVHENKEQAGQGHSAIQKAMGQMENIVSQEHEMAEKVHKLVQESEQIENIVKIITGLAEQTNLLALNAAIEAARAGSHGQGFAVVAEEVRKLAEQSAQSAKEIANIGSSIRQGMQNVVEAMEVTTRVVEQGMESVKISGVGFKSILMASDQVVNTVEEVNRAIQKMSNEAQVITKSISEISTASQNVNLSTEHIKAGSQEQAISVTTISSQMRDFISILQELQGKIQQFKV</sequence>
<dbReference type="PROSITE" id="PS50111">
    <property type="entry name" value="CHEMOTAXIS_TRANSDUC_2"/>
    <property type="match status" value="1"/>
</dbReference>
<dbReference type="PANTHER" id="PTHR32089">
    <property type="entry name" value="METHYL-ACCEPTING CHEMOTAXIS PROTEIN MCPB"/>
    <property type="match status" value="1"/>
</dbReference>
<dbReference type="CDD" id="cd11386">
    <property type="entry name" value="MCP_signal"/>
    <property type="match status" value="1"/>
</dbReference>
<dbReference type="GO" id="GO:0004888">
    <property type="term" value="F:transmembrane signaling receptor activity"/>
    <property type="evidence" value="ECO:0007669"/>
    <property type="project" value="InterPro"/>
</dbReference>
<name>A0A098B7G2_DESHA</name>
<evidence type="ECO:0000256" key="2">
    <source>
        <dbReference type="ARBA" id="ARBA00029447"/>
    </source>
</evidence>
<keyword evidence="5" id="KW-0472">Membrane</keyword>
<accession>A0A098B7G2</accession>
<dbReference type="GO" id="GO:0006935">
    <property type="term" value="P:chemotaxis"/>
    <property type="evidence" value="ECO:0007669"/>
    <property type="project" value="InterPro"/>
</dbReference>
<evidence type="ECO:0000259" key="7">
    <source>
        <dbReference type="PROSITE" id="PS50885"/>
    </source>
</evidence>
<dbReference type="PATRIC" id="fig|49338.4.peg.5284"/>
<feature type="coiled-coil region" evidence="4">
    <location>
        <begin position="480"/>
        <end position="507"/>
    </location>
</feature>
<dbReference type="Pfam" id="PF00015">
    <property type="entry name" value="MCPsignal"/>
    <property type="match status" value="1"/>
</dbReference>
<dbReference type="PROSITE" id="PS50885">
    <property type="entry name" value="HAMP"/>
    <property type="match status" value="1"/>
</dbReference>
<evidence type="ECO:0000313" key="8">
    <source>
        <dbReference type="EMBL" id="CDX04799.1"/>
    </source>
</evidence>
<proteinExistence type="inferred from homology"/>
<dbReference type="InterPro" id="IPR004090">
    <property type="entry name" value="Chemotax_Me-accpt_rcpt"/>
</dbReference>
<dbReference type="CDD" id="cd06225">
    <property type="entry name" value="HAMP"/>
    <property type="match status" value="1"/>
</dbReference>
<keyword evidence="1 3" id="KW-0807">Transducer</keyword>
<dbReference type="GO" id="GO:0016020">
    <property type="term" value="C:membrane"/>
    <property type="evidence" value="ECO:0007669"/>
    <property type="project" value="InterPro"/>
</dbReference>
<keyword evidence="4" id="KW-0175">Coiled coil</keyword>
<keyword evidence="5" id="KW-0812">Transmembrane</keyword>
<comment type="similarity">
    <text evidence="2">Belongs to the methyl-accepting chemotaxis (MCP) protein family.</text>
</comment>
<evidence type="ECO:0000256" key="5">
    <source>
        <dbReference type="SAM" id="Phobius"/>
    </source>
</evidence>
<dbReference type="SMART" id="SM00283">
    <property type="entry name" value="MA"/>
    <property type="match status" value="1"/>
</dbReference>
<evidence type="ECO:0000256" key="4">
    <source>
        <dbReference type="SAM" id="Coils"/>
    </source>
</evidence>
<keyword evidence="5" id="KW-1133">Transmembrane helix</keyword>
<dbReference type="InterPro" id="IPR004089">
    <property type="entry name" value="MCPsignal_dom"/>
</dbReference>
<dbReference type="AlphaFoldDB" id="A0A098B7G2"/>
<dbReference type="Gene3D" id="1.10.287.950">
    <property type="entry name" value="Methyl-accepting chemotaxis protein"/>
    <property type="match status" value="1"/>
</dbReference>
<dbReference type="GO" id="GO:0007165">
    <property type="term" value="P:signal transduction"/>
    <property type="evidence" value="ECO:0007669"/>
    <property type="project" value="UniProtKB-KW"/>
</dbReference>
<organism evidence="8">
    <name type="scientific">Desulfitobacterium hafniense</name>
    <name type="common">Desulfitobacterium frappieri</name>
    <dbReference type="NCBI Taxonomy" id="49338"/>
    <lineage>
        <taxon>Bacteria</taxon>
        <taxon>Bacillati</taxon>
        <taxon>Bacillota</taxon>
        <taxon>Clostridia</taxon>
        <taxon>Eubacteriales</taxon>
        <taxon>Desulfitobacteriaceae</taxon>
        <taxon>Desulfitobacterium</taxon>
    </lineage>
</organism>
<dbReference type="Pfam" id="PF12729">
    <property type="entry name" value="4HB_MCP_1"/>
    <property type="match status" value="1"/>
</dbReference>
<dbReference type="SMART" id="SM00304">
    <property type="entry name" value="HAMP"/>
    <property type="match status" value="1"/>
</dbReference>
<evidence type="ECO:0000256" key="3">
    <source>
        <dbReference type="PROSITE-ProRule" id="PRU00284"/>
    </source>
</evidence>
<dbReference type="InterPro" id="IPR003660">
    <property type="entry name" value="HAMP_dom"/>
</dbReference>
<evidence type="ECO:0000256" key="1">
    <source>
        <dbReference type="ARBA" id="ARBA00023224"/>
    </source>
</evidence>
<dbReference type="SUPFAM" id="SSF58104">
    <property type="entry name" value="Methyl-accepting chemotaxis protein (MCP) signaling domain"/>
    <property type="match status" value="1"/>
</dbReference>
<feature type="domain" description="Methyl-accepting transducer" evidence="6">
    <location>
        <begin position="276"/>
        <end position="512"/>
    </location>
</feature>
<dbReference type="EMBL" id="LK996017">
    <property type="protein sequence ID" value="CDX04799.1"/>
    <property type="molecule type" value="Genomic_DNA"/>
</dbReference>
<reference evidence="8" key="1">
    <citation type="submission" date="2014-07" db="EMBL/GenBank/DDBJ databases">
        <authorList>
            <person name="Hornung V.Bastian."/>
        </authorList>
    </citation>
    <scope>NUCLEOTIDE SEQUENCE</scope>
    <source>
        <strain evidence="8">PCE-S</strain>
    </source>
</reference>
<dbReference type="PANTHER" id="PTHR32089:SF112">
    <property type="entry name" value="LYSOZYME-LIKE PROTEIN-RELATED"/>
    <property type="match status" value="1"/>
</dbReference>
<dbReference type="PRINTS" id="PR00260">
    <property type="entry name" value="CHEMTRNSDUCR"/>
</dbReference>
<dbReference type="RefSeq" id="WP_011461893.1">
    <property type="nucleotide sequence ID" value="NZ_LK996017.1"/>
</dbReference>
<feature type="domain" description="HAMP" evidence="7">
    <location>
        <begin position="203"/>
        <end position="257"/>
    </location>
</feature>
<dbReference type="InterPro" id="IPR024478">
    <property type="entry name" value="HlyB_4HB_MCP"/>
</dbReference>